<dbReference type="EMBL" id="JAAFAN010000005">
    <property type="protein sequence ID" value="NDO88305.1"/>
    <property type="molecule type" value="Genomic_DNA"/>
</dbReference>
<name>A0ABX0B6C4_9MICO</name>
<evidence type="ECO:0000313" key="4">
    <source>
        <dbReference type="Proteomes" id="UP000471672"/>
    </source>
</evidence>
<feature type="region of interest" description="Disordered" evidence="1">
    <location>
        <begin position="1"/>
        <end position="32"/>
    </location>
</feature>
<dbReference type="RefSeq" id="WP_162288973.1">
    <property type="nucleotide sequence ID" value="NZ_JAAFAN010000005.1"/>
</dbReference>
<evidence type="ECO:0000313" key="3">
    <source>
        <dbReference type="EMBL" id="NDO88305.1"/>
    </source>
</evidence>
<proteinExistence type="predicted"/>
<feature type="region of interest" description="Disordered" evidence="1">
    <location>
        <begin position="96"/>
        <end position="136"/>
    </location>
</feature>
<comment type="caution">
    <text evidence="3">The sequence shown here is derived from an EMBL/GenBank/DDBJ whole genome shotgun (WGS) entry which is preliminary data.</text>
</comment>
<protein>
    <recommendedName>
        <fullName evidence="5">DUF4229 domain-containing protein</fullName>
    </recommendedName>
</protein>
<keyword evidence="2" id="KW-0812">Transmembrane</keyword>
<reference evidence="3 4" key="1">
    <citation type="journal article" date="2021" name="Arch. Microbiol.">
        <title>Cellulosimicrobium fucosivorans sp. nov., isolated from San Elijo Lagoon, contains a fucose metabolic pathway linked to carotenoid production.</title>
        <authorList>
            <person name="Aviles F.A."/>
            <person name="Kyndt J.A."/>
        </authorList>
    </citation>
    <scope>NUCLEOTIDE SEQUENCE [LARGE SCALE GENOMIC DNA]</scope>
    <source>
        <strain evidence="3 4">SE3</strain>
    </source>
</reference>
<evidence type="ECO:0000256" key="1">
    <source>
        <dbReference type="SAM" id="MobiDB-lite"/>
    </source>
</evidence>
<keyword evidence="2" id="KW-0472">Membrane</keyword>
<keyword evidence="4" id="KW-1185">Reference proteome</keyword>
<gene>
    <name evidence="3" type="ORF">GYH36_02265</name>
</gene>
<evidence type="ECO:0008006" key="5">
    <source>
        <dbReference type="Google" id="ProtNLM"/>
    </source>
</evidence>
<keyword evidence="2" id="KW-1133">Transmembrane helix</keyword>
<sequence length="136" mass="14270">MSTTTSAPRLPGLASPRDRRWATPGRGAPFATSTLTAPFARLAPDGRRRPRGVVVTVLATLGWLPVLALTVVAFLVVGVVAGVAAASVWAWRSVSPGQARPAAPEGDAPRPASAPNGSQDRPRRRLVRDRTLGYDA</sequence>
<feature type="transmembrane region" description="Helical" evidence="2">
    <location>
        <begin position="66"/>
        <end position="91"/>
    </location>
</feature>
<accession>A0ABX0B6C4</accession>
<organism evidence="3 4">
    <name type="scientific">Cellulosimicrobium composti</name>
    <dbReference type="NCBI Taxonomy" id="2672572"/>
    <lineage>
        <taxon>Bacteria</taxon>
        <taxon>Bacillati</taxon>
        <taxon>Actinomycetota</taxon>
        <taxon>Actinomycetes</taxon>
        <taxon>Micrococcales</taxon>
        <taxon>Promicromonosporaceae</taxon>
        <taxon>Cellulosimicrobium</taxon>
    </lineage>
</organism>
<dbReference type="Proteomes" id="UP000471672">
    <property type="component" value="Unassembled WGS sequence"/>
</dbReference>
<evidence type="ECO:0000256" key="2">
    <source>
        <dbReference type="SAM" id="Phobius"/>
    </source>
</evidence>